<name>A0A9W7BEW7_9STRA</name>
<evidence type="ECO:0008006" key="5">
    <source>
        <dbReference type="Google" id="ProtNLM"/>
    </source>
</evidence>
<feature type="signal peptide" evidence="2">
    <location>
        <begin position="1"/>
        <end position="17"/>
    </location>
</feature>
<reference evidence="4" key="1">
    <citation type="journal article" date="2023" name="Commun. Biol.">
        <title>Genome analysis of Parmales, the sister group of diatoms, reveals the evolutionary specialization of diatoms from phago-mixotrophs to photoautotrophs.</title>
        <authorList>
            <person name="Ban H."/>
            <person name="Sato S."/>
            <person name="Yoshikawa S."/>
            <person name="Yamada K."/>
            <person name="Nakamura Y."/>
            <person name="Ichinomiya M."/>
            <person name="Sato N."/>
            <person name="Blanc-Mathieu R."/>
            <person name="Endo H."/>
            <person name="Kuwata A."/>
            <person name="Ogata H."/>
        </authorList>
    </citation>
    <scope>NUCLEOTIDE SEQUENCE [LARGE SCALE GENOMIC DNA]</scope>
    <source>
        <strain evidence="4">NIES 3699</strain>
    </source>
</reference>
<dbReference type="Proteomes" id="UP001165160">
    <property type="component" value="Unassembled WGS sequence"/>
</dbReference>
<evidence type="ECO:0000313" key="3">
    <source>
        <dbReference type="EMBL" id="GMH85434.1"/>
    </source>
</evidence>
<evidence type="ECO:0000256" key="1">
    <source>
        <dbReference type="SAM" id="Phobius"/>
    </source>
</evidence>
<gene>
    <name evidence="3" type="ORF">TrVE_jg5299</name>
</gene>
<evidence type="ECO:0000313" key="4">
    <source>
        <dbReference type="Proteomes" id="UP001165160"/>
    </source>
</evidence>
<proteinExistence type="predicted"/>
<protein>
    <recommendedName>
        <fullName evidence="5">DUF998 domain-containing protein</fullName>
    </recommendedName>
</protein>
<dbReference type="AlphaFoldDB" id="A0A9W7BEW7"/>
<feature type="transmembrane region" description="Helical" evidence="1">
    <location>
        <begin position="123"/>
        <end position="139"/>
    </location>
</feature>
<accession>A0A9W7BEW7</accession>
<keyword evidence="1" id="KW-0812">Transmembrane</keyword>
<comment type="caution">
    <text evidence="3">The sequence shown here is derived from an EMBL/GenBank/DDBJ whole genome shotgun (WGS) entry which is preliminary data.</text>
</comment>
<keyword evidence="1" id="KW-1133">Transmembrane helix</keyword>
<organism evidence="3 4">
    <name type="scientific">Triparma verrucosa</name>
    <dbReference type="NCBI Taxonomy" id="1606542"/>
    <lineage>
        <taxon>Eukaryota</taxon>
        <taxon>Sar</taxon>
        <taxon>Stramenopiles</taxon>
        <taxon>Ochrophyta</taxon>
        <taxon>Bolidophyceae</taxon>
        <taxon>Parmales</taxon>
        <taxon>Triparmaceae</taxon>
        <taxon>Triparma</taxon>
    </lineage>
</organism>
<feature type="transmembrane region" description="Helical" evidence="1">
    <location>
        <begin position="51"/>
        <end position="74"/>
    </location>
</feature>
<dbReference type="EMBL" id="BRXX01000049">
    <property type="protein sequence ID" value="GMH85434.1"/>
    <property type="molecule type" value="Genomic_DNA"/>
</dbReference>
<evidence type="ECO:0000256" key="2">
    <source>
        <dbReference type="SAM" id="SignalP"/>
    </source>
</evidence>
<feature type="transmembrane region" description="Helical" evidence="1">
    <location>
        <begin position="86"/>
        <end position="108"/>
    </location>
</feature>
<keyword evidence="2" id="KW-0732">Signal</keyword>
<feature type="chain" id="PRO_5040853708" description="DUF998 domain-containing protein" evidence="2">
    <location>
        <begin position="18"/>
        <end position="147"/>
    </location>
</feature>
<sequence length="147" mass="15453">MLLYRVLAILCCVMAVAHELMGGPVVAESLSKGSLFASSMWDEMTWSPGEVAFVLNTCFHTCGAMVAITAWVFWQAAAATGPASHALAKVAIALSATTFVCAVALGVTSPDSHGTFAWTTPPIYAWSLITGMGLVGLATDNRRAKKE</sequence>
<keyword evidence="1" id="KW-0472">Membrane</keyword>
<keyword evidence="4" id="KW-1185">Reference proteome</keyword>